<name>A0A7D9JRU1_PARCT</name>
<dbReference type="InterPro" id="IPR041577">
    <property type="entry name" value="RT_RNaseH_2"/>
</dbReference>
<keyword evidence="5" id="KW-1185">Reference proteome</keyword>
<keyword evidence="1" id="KW-0511">Multifunctional enzyme</keyword>
<dbReference type="SUPFAM" id="SSF56672">
    <property type="entry name" value="DNA/RNA polymerases"/>
    <property type="match status" value="1"/>
</dbReference>
<organism evidence="4 5">
    <name type="scientific">Paramuricea clavata</name>
    <name type="common">Red gorgonian</name>
    <name type="synonym">Violescent sea-whip</name>
    <dbReference type="NCBI Taxonomy" id="317549"/>
    <lineage>
        <taxon>Eukaryota</taxon>
        <taxon>Metazoa</taxon>
        <taxon>Cnidaria</taxon>
        <taxon>Anthozoa</taxon>
        <taxon>Octocorallia</taxon>
        <taxon>Malacalcyonacea</taxon>
        <taxon>Plexauridae</taxon>
        <taxon>Paramuricea</taxon>
    </lineage>
</organism>
<dbReference type="PANTHER" id="PTHR37984">
    <property type="entry name" value="PROTEIN CBG26694"/>
    <property type="match status" value="1"/>
</dbReference>
<dbReference type="GO" id="GO:0003824">
    <property type="term" value="F:catalytic activity"/>
    <property type="evidence" value="ECO:0007669"/>
    <property type="project" value="UniProtKB-KW"/>
</dbReference>
<evidence type="ECO:0000313" key="5">
    <source>
        <dbReference type="Proteomes" id="UP001152795"/>
    </source>
</evidence>
<dbReference type="InterPro" id="IPR043502">
    <property type="entry name" value="DNA/RNA_pol_sf"/>
</dbReference>
<dbReference type="InterPro" id="IPR050951">
    <property type="entry name" value="Retrovirus_Pol_polyprotein"/>
</dbReference>
<dbReference type="EMBL" id="CACRXK020020889">
    <property type="protein sequence ID" value="CAB4035276.1"/>
    <property type="molecule type" value="Genomic_DNA"/>
</dbReference>
<comment type="caution">
    <text evidence="4">The sequence shown here is derived from an EMBL/GenBank/DDBJ whole genome shotgun (WGS) entry which is preliminary data.</text>
</comment>
<evidence type="ECO:0000259" key="3">
    <source>
        <dbReference type="Pfam" id="PF17919"/>
    </source>
</evidence>
<dbReference type="FunFam" id="3.30.70.270:FF:000026">
    <property type="entry name" value="Transposon Ty3-G Gag-Pol polyprotein"/>
    <property type="match status" value="1"/>
</dbReference>
<dbReference type="Pfam" id="PF17919">
    <property type="entry name" value="RT_RNaseH_2"/>
    <property type="match status" value="1"/>
</dbReference>
<feature type="compositionally biased region" description="Basic and acidic residues" evidence="2">
    <location>
        <begin position="243"/>
        <end position="266"/>
    </location>
</feature>
<feature type="domain" description="Reverse transcriptase/retrotransposon-derived protein RNase H-like" evidence="3">
    <location>
        <begin position="71"/>
        <end position="159"/>
    </location>
</feature>
<gene>
    <name evidence="4" type="ORF">PACLA_8A026767</name>
</gene>
<evidence type="ECO:0000256" key="1">
    <source>
        <dbReference type="ARBA" id="ARBA00023268"/>
    </source>
</evidence>
<sequence length="266" mass="30009">MNVFGHIVSSRGIHPDKKKIESVVNTPAPKTTAEVRSFLGVVNYCSRYIKDYNTTTGPLQQLLKEKTKFHWGEEQQSSFVKLKDAITRAPILAHDSISTPTRVFVDASPWAVGAVLLQQQSDCTYRPIAFGSRSLTETEMKYSQIEKEALAIVLGCKHALPSILIWQPKSTGKPAPARVERWLLRLQEYDFTVIYRPGPQNLADALSQLPNNIPRSNMESCADRYVHYLAEQLTTIAMNTEEIQEHSKTDPRIDSSSTMHREQPTP</sequence>
<dbReference type="Proteomes" id="UP001152795">
    <property type="component" value="Unassembled WGS sequence"/>
</dbReference>
<proteinExistence type="predicted"/>
<dbReference type="InterPro" id="IPR043128">
    <property type="entry name" value="Rev_trsase/Diguanyl_cyclase"/>
</dbReference>
<evidence type="ECO:0000313" key="4">
    <source>
        <dbReference type="EMBL" id="CAB4035276.1"/>
    </source>
</evidence>
<dbReference type="PANTHER" id="PTHR37984:SF5">
    <property type="entry name" value="PROTEIN NYNRIN-LIKE"/>
    <property type="match status" value="1"/>
</dbReference>
<evidence type="ECO:0000256" key="2">
    <source>
        <dbReference type="SAM" id="MobiDB-lite"/>
    </source>
</evidence>
<accession>A0A7D9JRU1</accession>
<protein>
    <recommendedName>
        <fullName evidence="3">Reverse transcriptase/retrotransposon-derived protein RNase H-like domain-containing protein</fullName>
    </recommendedName>
</protein>
<feature type="region of interest" description="Disordered" evidence="2">
    <location>
        <begin position="240"/>
        <end position="266"/>
    </location>
</feature>
<dbReference type="Gene3D" id="3.30.70.270">
    <property type="match status" value="1"/>
</dbReference>
<dbReference type="OrthoDB" id="76385at2759"/>
<dbReference type="CDD" id="cd09274">
    <property type="entry name" value="RNase_HI_RT_Ty3"/>
    <property type="match status" value="1"/>
</dbReference>
<reference evidence="4" key="1">
    <citation type="submission" date="2020-04" db="EMBL/GenBank/DDBJ databases">
        <authorList>
            <person name="Alioto T."/>
            <person name="Alioto T."/>
            <person name="Gomez Garrido J."/>
        </authorList>
    </citation>
    <scope>NUCLEOTIDE SEQUENCE</scope>
    <source>
        <strain evidence="4">A484AB</strain>
    </source>
</reference>
<dbReference type="AlphaFoldDB" id="A0A7D9JRU1"/>